<evidence type="ECO:0000313" key="2">
    <source>
        <dbReference type="Proteomes" id="UP001485043"/>
    </source>
</evidence>
<gene>
    <name evidence="1" type="ORF">WJX84_005395</name>
</gene>
<protein>
    <recommendedName>
        <fullName evidence="3">Ubiquitin-like domain-containing protein</fullName>
    </recommendedName>
</protein>
<comment type="caution">
    <text evidence="1">The sequence shown here is derived from an EMBL/GenBank/DDBJ whole genome shotgun (WGS) entry which is preliminary data.</text>
</comment>
<proteinExistence type="predicted"/>
<evidence type="ECO:0000313" key="1">
    <source>
        <dbReference type="EMBL" id="KAK9847792.1"/>
    </source>
</evidence>
<evidence type="ECO:0008006" key="3">
    <source>
        <dbReference type="Google" id="ProtNLM"/>
    </source>
</evidence>
<accession>A0AAW1SKQ3</accession>
<dbReference type="Proteomes" id="UP001485043">
    <property type="component" value="Unassembled WGS sequence"/>
</dbReference>
<name>A0AAW1SKQ3_9CHLO</name>
<reference evidence="1 2" key="1">
    <citation type="journal article" date="2024" name="Nat. Commun.">
        <title>Phylogenomics reveals the evolutionary origins of lichenization in chlorophyte algae.</title>
        <authorList>
            <person name="Puginier C."/>
            <person name="Libourel C."/>
            <person name="Otte J."/>
            <person name="Skaloud P."/>
            <person name="Haon M."/>
            <person name="Grisel S."/>
            <person name="Petersen M."/>
            <person name="Berrin J.G."/>
            <person name="Delaux P.M."/>
            <person name="Dal Grande F."/>
            <person name="Keller J."/>
        </authorList>
    </citation>
    <scope>NUCLEOTIDE SEQUENCE [LARGE SCALE GENOMIC DNA]</scope>
    <source>
        <strain evidence="1 2">SAG 2523</strain>
    </source>
</reference>
<keyword evidence="2" id="KW-1185">Reference proteome</keyword>
<dbReference type="AlphaFoldDB" id="A0AAW1SKQ3"/>
<dbReference type="EMBL" id="JALJOV010001443">
    <property type="protein sequence ID" value="KAK9847792.1"/>
    <property type="molecule type" value="Genomic_DNA"/>
</dbReference>
<organism evidence="1 2">
    <name type="scientific">Apatococcus fuscideae</name>
    <dbReference type="NCBI Taxonomy" id="2026836"/>
    <lineage>
        <taxon>Eukaryota</taxon>
        <taxon>Viridiplantae</taxon>
        <taxon>Chlorophyta</taxon>
        <taxon>core chlorophytes</taxon>
        <taxon>Trebouxiophyceae</taxon>
        <taxon>Chlorellales</taxon>
        <taxon>Chlorellaceae</taxon>
        <taxon>Apatococcus</taxon>
    </lineage>
</organism>
<sequence length="107" mass="12025">METRTDCLDDLQLDVDLDSTVELLNQELGHKLNWRPVGSLQRLEGFTDPWEKSMLKGREVLPATTLRSAGVASGDIIVVVRRELIAEAWQIVGENDEESSSDEEDGW</sequence>